<reference evidence="1" key="1">
    <citation type="submission" date="2019-03" db="EMBL/GenBank/DDBJ databases">
        <title>WGS assembly of Setaria viridis.</title>
        <authorList>
            <person name="Huang P."/>
            <person name="Jenkins J."/>
            <person name="Grimwood J."/>
            <person name="Barry K."/>
            <person name="Healey A."/>
            <person name="Mamidi S."/>
            <person name="Sreedasyam A."/>
            <person name="Shu S."/>
            <person name="Feldman M."/>
            <person name="Wu J."/>
            <person name="Yu Y."/>
            <person name="Chen C."/>
            <person name="Johnson J."/>
            <person name="Rokhsar D."/>
            <person name="Baxter I."/>
            <person name="Schmutz J."/>
            <person name="Brutnell T."/>
            <person name="Kellogg E."/>
        </authorList>
    </citation>
    <scope>NUCLEOTIDE SEQUENCE [LARGE SCALE GENOMIC DNA]</scope>
</reference>
<gene>
    <name evidence="1" type="ORF">SEVIR_1G083033v2</name>
</gene>
<dbReference type="Gramene" id="TKW37952">
    <property type="protein sequence ID" value="TKW37952"/>
    <property type="gene ID" value="SEVIR_1G083033v2"/>
</dbReference>
<sequence>MDPSRPLYSRETSMTVLFPSQTMPSHSQQSLPSCQSLARPASCKSPARNWRREFFSCSVQQLVGVAKEISSRTAKPSKAGKGGYFRKKLKIYKIRLTREYLESIISGRCVQYF</sequence>
<dbReference type="EMBL" id="CM016552">
    <property type="protein sequence ID" value="TKW37952.1"/>
    <property type="molecule type" value="Genomic_DNA"/>
</dbReference>
<name>A0A4U6W6V2_SETVI</name>
<keyword evidence="2" id="KW-1185">Reference proteome</keyword>
<organism evidence="1 2">
    <name type="scientific">Setaria viridis</name>
    <name type="common">Green bristlegrass</name>
    <name type="synonym">Setaria italica subsp. viridis</name>
    <dbReference type="NCBI Taxonomy" id="4556"/>
    <lineage>
        <taxon>Eukaryota</taxon>
        <taxon>Viridiplantae</taxon>
        <taxon>Streptophyta</taxon>
        <taxon>Embryophyta</taxon>
        <taxon>Tracheophyta</taxon>
        <taxon>Spermatophyta</taxon>
        <taxon>Magnoliopsida</taxon>
        <taxon>Liliopsida</taxon>
        <taxon>Poales</taxon>
        <taxon>Poaceae</taxon>
        <taxon>PACMAD clade</taxon>
        <taxon>Panicoideae</taxon>
        <taxon>Panicodae</taxon>
        <taxon>Paniceae</taxon>
        <taxon>Cenchrinae</taxon>
        <taxon>Setaria</taxon>
    </lineage>
</organism>
<evidence type="ECO:0000313" key="1">
    <source>
        <dbReference type="EMBL" id="TKW37952.1"/>
    </source>
</evidence>
<dbReference type="OMA" id="KSPARNW"/>
<proteinExistence type="predicted"/>
<dbReference type="AlphaFoldDB" id="A0A4U6W6V2"/>
<protein>
    <submittedName>
        <fullName evidence="1">Uncharacterized protein</fullName>
    </submittedName>
</protein>
<dbReference type="Proteomes" id="UP000298652">
    <property type="component" value="Chromosome 1"/>
</dbReference>
<accession>A0A4U6W6V2</accession>
<evidence type="ECO:0000313" key="2">
    <source>
        <dbReference type="Proteomes" id="UP000298652"/>
    </source>
</evidence>